<keyword evidence="3" id="KW-1185">Reference proteome</keyword>
<accession>A0A1Y1YZU0</accession>
<dbReference type="AlphaFoldDB" id="A0A1Y1YZU0"/>
<name>A0A1Y1YZU0_9PLEO</name>
<organism evidence="2 3">
    <name type="scientific">Clohesyomyces aquaticus</name>
    <dbReference type="NCBI Taxonomy" id="1231657"/>
    <lineage>
        <taxon>Eukaryota</taxon>
        <taxon>Fungi</taxon>
        <taxon>Dikarya</taxon>
        <taxon>Ascomycota</taxon>
        <taxon>Pezizomycotina</taxon>
        <taxon>Dothideomycetes</taxon>
        <taxon>Pleosporomycetidae</taxon>
        <taxon>Pleosporales</taxon>
        <taxon>Lindgomycetaceae</taxon>
        <taxon>Clohesyomyces</taxon>
    </lineage>
</organism>
<dbReference type="PANTHER" id="PTHR24148">
    <property type="entry name" value="ANKYRIN REPEAT DOMAIN-CONTAINING PROTEIN 39 HOMOLOG-RELATED"/>
    <property type="match status" value="1"/>
</dbReference>
<evidence type="ECO:0000259" key="1">
    <source>
        <dbReference type="Pfam" id="PF06985"/>
    </source>
</evidence>
<evidence type="ECO:0000313" key="2">
    <source>
        <dbReference type="EMBL" id="ORY03552.1"/>
    </source>
</evidence>
<comment type="caution">
    <text evidence="2">The sequence shown here is derived from an EMBL/GenBank/DDBJ whole genome shotgun (WGS) entry which is preliminary data.</text>
</comment>
<dbReference type="Pfam" id="PF06985">
    <property type="entry name" value="HET"/>
    <property type="match status" value="1"/>
</dbReference>
<feature type="domain" description="Heterokaryon incompatibility" evidence="1">
    <location>
        <begin position="167"/>
        <end position="256"/>
    </location>
</feature>
<dbReference type="STRING" id="1231657.A0A1Y1YZU0"/>
<dbReference type="InterPro" id="IPR010730">
    <property type="entry name" value="HET"/>
</dbReference>
<sequence>MPSIHNSTWHLEEFLSGRAKGEAKCPTKVSVATEYPVLATSQLCSSLFQRSCYLNLQKSKVTGNRARIRCVLHVLHVQRQQGSSFRRIRITPEKQVSCPHAALPHQHPALHHNDANLIIRIQYYLMSFQYTSIGSEELRLLKPISSVNKSDLQFEVSHVSRDQAPAYTAISYTWGDGEPTEQIHLDCRPFMVRPNLWSCLFRLRAFGKVYGWTHIWVDAICIDQTNDQERNAQVWSMDQTYKGAECVSVWLGEPAGTLHSEEFDWFKSMPELTRRPYWSRTWVIQEFLMGRRVKIFWGDENIDWRDFFELLLSGTPLNHENHPAFRLMDGRQFMDSDHAPFLYYLLTQHYNSICKDPRDRVFALLGIVGSSEKNQLGKLFPDYTLSEDHVAVITLAHCMNR</sequence>
<dbReference type="PANTHER" id="PTHR24148:SF73">
    <property type="entry name" value="HET DOMAIN PROTEIN (AFU_ORTHOLOGUE AFUA_8G01020)"/>
    <property type="match status" value="1"/>
</dbReference>
<dbReference type="OrthoDB" id="194358at2759"/>
<dbReference type="EMBL" id="MCFA01000145">
    <property type="protein sequence ID" value="ORY03552.1"/>
    <property type="molecule type" value="Genomic_DNA"/>
</dbReference>
<proteinExistence type="predicted"/>
<dbReference type="Proteomes" id="UP000193144">
    <property type="component" value="Unassembled WGS sequence"/>
</dbReference>
<protein>
    <submittedName>
        <fullName evidence="2">Heterokaryon incompatibility protein-domain-containing protein</fullName>
    </submittedName>
</protein>
<gene>
    <name evidence="2" type="ORF">BCR34DRAFT_573416</name>
</gene>
<dbReference type="InterPro" id="IPR052895">
    <property type="entry name" value="HetReg/Transcr_Mod"/>
</dbReference>
<reference evidence="2 3" key="1">
    <citation type="submission" date="2016-07" db="EMBL/GenBank/DDBJ databases">
        <title>Pervasive Adenine N6-methylation of Active Genes in Fungi.</title>
        <authorList>
            <consortium name="DOE Joint Genome Institute"/>
            <person name="Mondo S.J."/>
            <person name="Dannebaum R.O."/>
            <person name="Kuo R.C."/>
            <person name="Labutti K."/>
            <person name="Haridas S."/>
            <person name="Kuo A."/>
            <person name="Salamov A."/>
            <person name="Ahrendt S.R."/>
            <person name="Lipzen A."/>
            <person name="Sullivan W."/>
            <person name="Andreopoulos W.B."/>
            <person name="Clum A."/>
            <person name="Lindquist E."/>
            <person name="Daum C."/>
            <person name="Ramamoorthy G.K."/>
            <person name="Gryganskyi A."/>
            <person name="Culley D."/>
            <person name="Magnuson J.K."/>
            <person name="James T.Y."/>
            <person name="O'Malley M.A."/>
            <person name="Stajich J.E."/>
            <person name="Spatafora J.W."/>
            <person name="Visel A."/>
            <person name="Grigoriev I.V."/>
        </authorList>
    </citation>
    <scope>NUCLEOTIDE SEQUENCE [LARGE SCALE GENOMIC DNA]</scope>
    <source>
        <strain evidence="2 3">CBS 115471</strain>
    </source>
</reference>
<evidence type="ECO:0000313" key="3">
    <source>
        <dbReference type="Proteomes" id="UP000193144"/>
    </source>
</evidence>